<reference evidence="2" key="1">
    <citation type="journal article" date="2015" name="Nature">
        <title>Complex archaea that bridge the gap between prokaryotes and eukaryotes.</title>
        <authorList>
            <person name="Spang A."/>
            <person name="Saw J.H."/>
            <person name="Jorgensen S.L."/>
            <person name="Zaremba-Niedzwiedzka K."/>
            <person name="Martijn J."/>
            <person name="Lind A.E."/>
            <person name="van Eijk R."/>
            <person name="Schleper C."/>
            <person name="Guy L."/>
            <person name="Ettema T.J."/>
        </authorList>
    </citation>
    <scope>NUCLEOTIDE SEQUENCE</scope>
</reference>
<protein>
    <recommendedName>
        <fullName evidence="1">UVR domain-containing protein</fullName>
    </recommendedName>
</protein>
<feature type="domain" description="UVR" evidence="1">
    <location>
        <begin position="23"/>
        <end position="58"/>
    </location>
</feature>
<dbReference type="AlphaFoldDB" id="A0A0F9EJ51"/>
<sequence>SDYVSAGSVAETLADFASTDNLDDILMTLEKEMGEAAKKLEFEKAAELRDRISEIKKSMIFEFR</sequence>
<evidence type="ECO:0000259" key="1">
    <source>
        <dbReference type="PROSITE" id="PS50151"/>
    </source>
</evidence>
<dbReference type="EMBL" id="LAZR01024777">
    <property type="protein sequence ID" value="KKL74044.1"/>
    <property type="molecule type" value="Genomic_DNA"/>
</dbReference>
<gene>
    <name evidence="2" type="ORF">LCGC14_2068840</name>
</gene>
<accession>A0A0F9EJ51</accession>
<name>A0A0F9EJ51_9ZZZZ</name>
<dbReference type="PROSITE" id="PS50151">
    <property type="entry name" value="UVR"/>
    <property type="match status" value="1"/>
</dbReference>
<dbReference type="InterPro" id="IPR036876">
    <property type="entry name" value="UVR_dom_sf"/>
</dbReference>
<proteinExistence type="predicted"/>
<evidence type="ECO:0000313" key="2">
    <source>
        <dbReference type="EMBL" id="KKL74044.1"/>
    </source>
</evidence>
<feature type="non-terminal residue" evidence="2">
    <location>
        <position position="1"/>
    </location>
</feature>
<organism evidence="2">
    <name type="scientific">marine sediment metagenome</name>
    <dbReference type="NCBI Taxonomy" id="412755"/>
    <lineage>
        <taxon>unclassified sequences</taxon>
        <taxon>metagenomes</taxon>
        <taxon>ecological metagenomes</taxon>
    </lineage>
</organism>
<comment type="caution">
    <text evidence="2">The sequence shown here is derived from an EMBL/GenBank/DDBJ whole genome shotgun (WGS) entry which is preliminary data.</text>
</comment>
<dbReference type="Gene3D" id="4.10.860.10">
    <property type="entry name" value="UVR domain"/>
    <property type="match status" value="1"/>
</dbReference>
<dbReference type="Pfam" id="PF02151">
    <property type="entry name" value="UVR"/>
    <property type="match status" value="1"/>
</dbReference>
<dbReference type="SUPFAM" id="SSF46600">
    <property type="entry name" value="C-terminal UvrC-binding domain of UvrB"/>
    <property type="match status" value="1"/>
</dbReference>
<dbReference type="InterPro" id="IPR001943">
    <property type="entry name" value="UVR_dom"/>
</dbReference>